<feature type="region of interest" description="Disordered" evidence="1">
    <location>
        <begin position="88"/>
        <end position="149"/>
    </location>
</feature>
<name>A0ABS2Y381_POLSP</name>
<feature type="compositionally biased region" description="Basic and acidic residues" evidence="1">
    <location>
        <begin position="203"/>
        <end position="215"/>
    </location>
</feature>
<evidence type="ECO:0000313" key="3">
    <source>
        <dbReference type="EMBL" id="MBN3280686.1"/>
    </source>
</evidence>
<feature type="compositionally biased region" description="Polar residues" evidence="1">
    <location>
        <begin position="230"/>
        <end position="264"/>
    </location>
</feature>
<dbReference type="InterPro" id="IPR036481">
    <property type="entry name" value="Bcr-Abl_oncoprot_oligo_sf"/>
</dbReference>
<gene>
    <name evidence="3" type="primary">Bcr_0</name>
    <name evidence="3" type="ORF">GTO93_0006653</name>
</gene>
<dbReference type="Proteomes" id="UP001166093">
    <property type="component" value="Unassembled WGS sequence"/>
</dbReference>
<dbReference type="Gene3D" id="4.10.280.30">
    <property type="entry name" value="Bcr-Abl oncoprotein oligomerisation domain"/>
    <property type="match status" value="1"/>
</dbReference>
<keyword evidence="4" id="KW-1185">Reference proteome</keyword>
<dbReference type="InterPro" id="IPR037769">
    <property type="entry name" value="Abr/Bcr"/>
</dbReference>
<dbReference type="SUPFAM" id="SSF69036">
    <property type="entry name" value="Bcr-Abl oncoprotein oligomerization domain"/>
    <property type="match status" value="1"/>
</dbReference>
<proteinExistence type="predicted"/>
<dbReference type="PANTHER" id="PTHR23182">
    <property type="entry name" value="BREAKPOINT CLUSTER REGION PROTEIN BCR"/>
    <property type="match status" value="1"/>
</dbReference>
<feature type="non-terminal residue" evidence="3">
    <location>
        <position position="275"/>
    </location>
</feature>
<feature type="compositionally biased region" description="Basic residues" evidence="1">
    <location>
        <begin position="265"/>
        <end position="275"/>
    </location>
</feature>
<evidence type="ECO:0000313" key="4">
    <source>
        <dbReference type="Proteomes" id="UP001166093"/>
    </source>
</evidence>
<evidence type="ECO:0000256" key="1">
    <source>
        <dbReference type="SAM" id="MobiDB-lite"/>
    </source>
</evidence>
<comment type="caution">
    <text evidence="3">The sequence shown here is derived from an EMBL/GenBank/DDBJ whole genome shotgun (WGS) entry which is preliminary data.</text>
</comment>
<organism evidence="3 4">
    <name type="scientific">Polyodon spathula</name>
    <name type="common">North American paddlefish</name>
    <name type="synonym">Squalus spathula</name>
    <dbReference type="NCBI Taxonomy" id="7913"/>
    <lineage>
        <taxon>Eukaryota</taxon>
        <taxon>Metazoa</taxon>
        <taxon>Chordata</taxon>
        <taxon>Craniata</taxon>
        <taxon>Vertebrata</taxon>
        <taxon>Euteleostomi</taxon>
        <taxon>Actinopterygii</taxon>
        <taxon>Chondrostei</taxon>
        <taxon>Acipenseriformes</taxon>
        <taxon>Polyodontidae</taxon>
        <taxon>Polyodon</taxon>
    </lineage>
</organism>
<dbReference type="Pfam" id="PF09036">
    <property type="entry name" value="Bcr-Abl_Oligo"/>
    <property type="match status" value="1"/>
</dbReference>
<reference evidence="3" key="1">
    <citation type="journal article" date="2021" name="Cell">
        <title>Tracing the genetic footprints of vertebrate landing in non-teleost ray-finned fishes.</title>
        <authorList>
            <person name="Bi X."/>
            <person name="Wang K."/>
            <person name="Yang L."/>
            <person name="Pan H."/>
            <person name="Jiang H."/>
            <person name="Wei Q."/>
            <person name="Fang M."/>
            <person name="Yu H."/>
            <person name="Zhu C."/>
            <person name="Cai Y."/>
            <person name="He Y."/>
            <person name="Gan X."/>
            <person name="Zeng H."/>
            <person name="Yu D."/>
            <person name="Zhu Y."/>
            <person name="Jiang H."/>
            <person name="Qiu Q."/>
            <person name="Yang H."/>
            <person name="Zhang Y.E."/>
            <person name="Wang W."/>
            <person name="Zhu M."/>
            <person name="He S."/>
            <person name="Zhang G."/>
        </authorList>
    </citation>
    <scope>NUCLEOTIDE SEQUENCE</scope>
    <source>
        <strain evidence="3">Pddl_001</strain>
    </source>
</reference>
<sequence>MWSPEEFEKHWKNEFPDGEVPKMELNSMEDIERELEKCKTNLKIFQQTLAEEKFKVIYLQTTLARNKKSYDRRWDGSVELKEKLDTTNCKEATEDSNDKTGKADNHRRGISGLRKKAGSVQSGAPHPNPTASSSDPHGLYASVNKTSNKNIAKQENTEDASDHDYEEIGLNENFVKSNLMAPKIKLRETRVSNPHRGALKVFGDSKDFDSSDDGRLSPSGMPRRSDQHSNRGSGCSTPERSSDGYLSSDQEDSSSAGKQNTTKKQIYKKIHLPVL</sequence>
<feature type="domain" description="Bcr-Abl oncoprotein oligomerisation" evidence="2">
    <location>
        <begin position="4"/>
        <end position="74"/>
    </location>
</feature>
<feature type="compositionally biased region" description="Basic and acidic residues" evidence="1">
    <location>
        <begin position="91"/>
        <end position="107"/>
    </location>
</feature>
<dbReference type="PANTHER" id="PTHR23182:SF5">
    <property type="entry name" value="ACTIVE BREAKPOINT CLUSTER REGION-RELATED PROTEIN"/>
    <property type="match status" value="1"/>
</dbReference>
<feature type="non-terminal residue" evidence="3">
    <location>
        <position position="1"/>
    </location>
</feature>
<feature type="region of interest" description="Disordered" evidence="1">
    <location>
        <begin position="197"/>
        <end position="275"/>
    </location>
</feature>
<evidence type="ECO:0000259" key="2">
    <source>
        <dbReference type="Pfam" id="PF09036"/>
    </source>
</evidence>
<accession>A0ABS2Y381</accession>
<protein>
    <submittedName>
        <fullName evidence="3">BCR protein</fullName>
    </submittedName>
</protein>
<dbReference type="EMBL" id="JAAWVQ010100655">
    <property type="protein sequence ID" value="MBN3280686.1"/>
    <property type="molecule type" value="Genomic_DNA"/>
</dbReference>
<dbReference type="InterPro" id="IPR015123">
    <property type="entry name" value="Bcr-Abl_oncoprot_oligo"/>
</dbReference>